<dbReference type="EMBL" id="RYZH01000059">
    <property type="protein sequence ID" value="RUL83510.1"/>
    <property type="molecule type" value="Genomic_DNA"/>
</dbReference>
<dbReference type="Pfam" id="PF13508">
    <property type="entry name" value="Acetyltransf_7"/>
    <property type="match status" value="1"/>
</dbReference>
<sequence length="169" mass="18922">MAEWRIVRLSRTHVRQGFDCGKPTLDEFLHRLVSQYEKRDLGRTYVALRGDEPRVLGYYTLASGAIETERLPASQAKKLPRHPVPVVLLARLAVDRSVHGQGLGGFLLRDSLSRSLDLSEKLGIHAVVVDALDGEARAFYERFGFLRLTDDALRLFLPLSTIRAAAKPS</sequence>
<keyword evidence="1" id="KW-0678">Repressor</keyword>
<keyword evidence="3 7" id="KW-0808">Transferase</keyword>
<dbReference type="PANTHER" id="PTHR36449:SF1">
    <property type="entry name" value="ACETYLTRANSFERASE"/>
    <property type="match status" value="1"/>
</dbReference>
<evidence type="ECO:0000259" key="6">
    <source>
        <dbReference type="PROSITE" id="PS51186"/>
    </source>
</evidence>
<dbReference type="SUPFAM" id="SSF55729">
    <property type="entry name" value="Acyl-CoA N-acyltransferases (Nat)"/>
    <property type="match status" value="1"/>
</dbReference>
<feature type="domain" description="N-acetyltransferase" evidence="6">
    <location>
        <begin position="4"/>
        <end position="160"/>
    </location>
</feature>
<dbReference type="AlphaFoldDB" id="A0A432ME78"/>
<reference evidence="7 8" key="2">
    <citation type="submission" date="2019-01" db="EMBL/GenBank/DDBJ databases">
        <title>Tautonia sociabilis, a novel thermotolerant planctomycete of Isosphaeraceae family, isolated from a 4000 m deep subterranean habitat.</title>
        <authorList>
            <person name="Kovaleva O.L."/>
            <person name="Elcheninov A.G."/>
            <person name="Van Heerden E."/>
            <person name="Toshchakov S.V."/>
            <person name="Novikov A."/>
            <person name="Bonch-Osmolovskaya E.A."/>
            <person name="Kublanov I.V."/>
        </authorList>
    </citation>
    <scope>NUCLEOTIDE SEQUENCE [LARGE SCALE GENOMIC DNA]</scope>
    <source>
        <strain evidence="7 8">GM2012</strain>
    </source>
</reference>
<keyword evidence="4" id="KW-0012">Acyltransferase</keyword>
<comment type="caution">
    <text evidence="7">The sequence shown here is derived from an EMBL/GenBank/DDBJ whole genome shotgun (WGS) entry which is preliminary data.</text>
</comment>
<dbReference type="InterPro" id="IPR000182">
    <property type="entry name" value="GNAT_dom"/>
</dbReference>
<dbReference type="OrthoDB" id="9799147at2"/>
<dbReference type="InterPro" id="IPR016181">
    <property type="entry name" value="Acyl_CoA_acyltransferase"/>
</dbReference>
<protein>
    <submittedName>
        <fullName evidence="7">N-acetyltransferase</fullName>
    </submittedName>
</protein>
<proteinExistence type="predicted"/>
<dbReference type="Proteomes" id="UP000280296">
    <property type="component" value="Unassembled WGS sequence"/>
</dbReference>
<keyword evidence="2" id="KW-1277">Toxin-antitoxin system</keyword>
<evidence type="ECO:0000256" key="1">
    <source>
        <dbReference type="ARBA" id="ARBA00022491"/>
    </source>
</evidence>
<gene>
    <name evidence="7" type="ORF">TsocGM_22080</name>
</gene>
<evidence type="ECO:0000313" key="8">
    <source>
        <dbReference type="Proteomes" id="UP000280296"/>
    </source>
</evidence>
<evidence type="ECO:0000256" key="5">
    <source>
        <dbReference type="ARBA" id="ARBA00049880"/>
    </source>
</evidence>
<dbReference type="GO" id="GO:0016747">
    <property type="term" value="F:acyltransferase activity, transferring groups other than amino-acyl groups"/>
    <property type="evidence" value="ECO:0007669"/>
    <property type="project" value="InterPro"/>
</dbReference>
<evidence type="ECO:0000256" key="3">
    <source>
        <dbReference type="ARBA" id="ARBA00022679"/>
    </source>
</evidence>
<dbReference type="PROSITE" id="PS51186">
    <property type="entry name" value="GNAT"/>
    <property type="match status" value="1"/>
</dbReference>
<evidence type="ECO:0000256" key="2">
    <source>
        <dbReference type="ARBA" id="ARBA00022649"/>
    </source>
</evidence>
<evidence type="ECO:0000313" key="7">
    <source>
        <dbReference type="EMBL" id="RUL83510.1"/>
    </source>
</evidence>
<dbReference type="Gene3D" id="3.40.630.30">
    <property type="match status" value="1"/>
</dbReference>
<accession>A0A432ME78</accession>
<name>A0A432ME78_9BACT</name>
<dbReference type="PANTHER" id="PTHR36449">
    <property type="entry name" value="ACETYLTRANSFERASE-RELATED"/>
    <property type="match status" value="1"/>
</dbReference>
<organism evidence="7 8">
    <name type="scientific">Tautonia sociabilis</name>
    <dbReference type="NCBI Taxonomy" id="2080755"/>
    <lineage>
        <taxon>Bacteria</taxon>
        <taxon>Pseudomonadati</taxon>
        <taxon>Planctomycetota</taxon>
        <taxon>Planctomycetia</taxon>
        <taxon>Isosphaerales</taxon>
        <taxon>Isosphaeraceae</taxon>
        <taxon>Tautonia</taxon>
    </lineage>
</organism>
<keyword evidence="8" id="KW-1185">Reference proteome</keyword>
<reference evidence="7 8" key="1">
    <citation type="submission" date="2018-12" db="EMBL/GenBank/DDBJ databases">
        <authorList>
            <person name="Toschakov S.V."/>
        </authorList>
    </citation>
    <scope>NUCLEOTIDE SEQUENCE [LARGE SCALE GENOMIC DNA]</scope>
    <source>
        <strain evidence="7 8">GM2012</strain>
    </source>
</reference>
<evidence type="ECO:0000256" key="4">
    <source>
        <dbReference type="ARBA" id="ARBA00023315"/>
    </source>
</evidence>
<dbReference type="RefSeq" id="WP_126727631.1">
    <property type="nucleotide sequence ID" value="NZ_RYZH01000059.1"/>
</dbReference>
<comment type="catalytic activity">
    <reaction evidence="5">
        <text>glycyl-tRNA(Gly) + acetyl-CoA = N-acetylglycyl-tRNA(Gly) + CoA + H(+)</text>
        <dbReference type="Rhea" id="RHEA:81867"/>
        <dbReference type="Rhea" id="RHEA-COMP:9683"/>
        <dbReference type="Rhea" id="RHEA-COMP:19766"/>
        <dbReference type="ChEBI" id="CHEBI:15378"/>
        <dbReference type="ChEBI" id="CHEBI:57287"/>
        <dbReference type="ChEBI" id="CHEBI:57288"/>
        <dbReference type="ChEBI" id="CHEBI:78522"/>
        <dbReference type="ChEBI" id="CHEBI:232036"/>
    </reaction>
</comment>